<protein>
    <submittedName>
        <fullName evidence="8">Sugar phosphate permease</fullName>
    </submittedName>
</protein>
<feature type="transmembrane region" description="Helical" evidence="6">
    <location>
        <begin position="367"/>
        <end position="388"/>
    </location>
</feature>
<feature type="transmembrane region" description="Helical" evidence="6">
    <location>
        <begin position="162"/>
        <end position="179"/>
    </location>
</feature>
<dbReference type="PROSITE" id="PS00217">
    <property type="entry name" value="SUGAR_TRANSPORT_2"/>
    <property type="match status" value="1"/>
</dbReference>
<dbReference type="CDD" id="cd17316">
    <property type="entry name" value="MFS_SV2_like"/>
    <property type="match status" value="1"/>
</dbReference>
<evidence type="ECO:0000256" key="6">
    <source>
        <dbReference type="SAM" id="Phobius"/>
    </source>
</evidence>
<dbReference type="SUPFAM" id="SSF103473">
    <property type="entry name" value="MFS general substrate transporter"/>
    <property type="match status" value="1"/>
</dbReference>
<evidence type="ECO:0000256" key="1">
    <source>
        <dbReference type="ARBA" id="ARBA00004651"/>
    </source>
</evidence>
<dbReference type="PANTHER" id="PTHR23508:SF10">
    <property type="entry name" value="CARBOXYLIC ACID TRANSPORTER PROTEIN HOMOLOG"/>
    <property type="match status" value="1"/>
</dbReference>
<proteinExistence type="predicted"/>
<keyword evidence="9" id="KW-1185">Reference proteome</keyword>
<feature type="transmembrane region" description="Helical" evidence="6">
    <location>
        <begin position="47"/>
        <end position="68"/>
    </location>
</feature>
<feature type="transmembrane region" description="Helical" evidence="6">
    <location>
        <begin position="101"/>
        <end position="122"/>
    </location>
</feature>
<dbReference type="AlphaFoldDB" id="A0A0K6GLW3"/>
<dbReference type="PANTHER" id="PTHR23508">
    <property type="entry name" value="CARBOXYLIC ACID TRANSPORTER PROTEIN HOMOLOG"/>
    <property type="match status" value="1"/>
</dbReference>
<dbReference type="InterPro" id="IPR005829">
    <property type="entry name" value="Sugar_transporter_CS"/>
</dbReference>
<feature type="transmembrane region" description="Helical" evidence="6">
    <location>
        <begin position="337"/>
        <end position="361"/>
    </location>
</feature>
<comment type="subcellular location">
    <subcellularLocation>
        <location evidence="1">Cell membrane</location>
        <topology evidence="1">Multi-pass membrane protein</topology>
    </subcellularLocation>
</comment>
<accession>A0A0K6GLW3</accession>
<feature type="transmembrane region" description="Helical" evidence="6">
    <location>
        <begin position="134"/>
        <end position="156"/>
    </location>
</feature>
<feature type="transmembrane region" description="Helical" evidence="6">
    <location>
        <begin position="12"/>
        <end position="35"/>
    </location>
</feature>
<keyword evidence="5 6" id="KW-0472">Membrane</keyword>
<keyword evidence="3 6" id="KW-0812">Transmembrane</keyword>
<feature type="domain" description="Major facilitator superfamily (MFS) profile" evidence="7">
    <location>
        <begin position="10"/>
        <end position="393"/>
    </location>
</feature>
<dbReference type="Pfam" id="PF07690">
    <property type="entry name" value="MFS_1"/>
    <property type="match status" value="1"/>
</dbReference>
<evidence type="ECO:0000259" key="7">
    <source>
        <dbReference type="PROSITE" id="PS50850"/>
    </source>
</evidence>
<name>A0A0K6GLW3_9BACL</name>
<dbReference type="Proteomes" id="UP000182738">
    <property type="component" value="Unassembled WGS sequence"/>
</dbReference>
<feature type="transmembrane region" description="Helical" evidence="6">
    <location>
        <begin position="302"/>
        <end position="325"/>
    </location>
</feature>
<keyword evidence="2" id="KW-0813">Transport</keyword>
<dbReference type="OrthoDB" id="9787026at2"/>
<dbReference type="InterPro" id="IPR036259">
    <property type="entry name" value="MFS_trans_sf"/>
</dbReference>
<dbReference type="EMBL" id="CYGZ01000005">
    <property type="protein sequence ID" value="CUA79724.1"/>
    <property type="molecule type" value="Genomic_DNA"/>
</dbReference>
<feature type="transmembrane region" description="Helical" evidence="6">
    <location>
        <begin position="253"/>
        <end position="272"/>
    </location>
</feature>
<feature type="transmembrane region" description="Helical" evidence="6">
    <location>
        <begin position="219"/>
        <end position="241"/>
    </location>
</feature>
<evidence type="ECO:0000256" key="3">
    <source>
        <dbReference type="ARBA" id="ARBA00022692"/>
    </source>
</evidence>
<sequence>MGKDISRNKLLWIAGLGWLFDAMDVGMLSFIMAALQKEWNLTAEQMGWIGSVNSIGMAVGALVFGLLADRIGRKQVFIITLLLFSIGSGLSALATTLTVFLILRFFIGMGLGGELPVASTLVSESVPAHERGKVVVLLESFWAGGWLVAALISFFIIPSYGWQMALILGAVPALYAIYLRMNLPDSQKFIATKTERRSVWRNIADVWAKPYAKQTTMLWILWFAVVFSYYGMFLWLPSVMVMKGFSLIKSFEYVLIMTLAQLPGYFSVAWLIERIGRKAVLIIYLVGTALSAYFFGNAESAAMLMTFGALLSFFNLGAWGALYAYTPEQYPTVIRATGAGMAASFGRIGGILGPLLVGYLVAQNVSMTMIFAIFCVAIFIGALAVLFLGKETKQQELA</sequence>
<dbReference type="Gene3D" id="1.20.1250.20">
    <property type="entry name" value="MFS general substrate transporter like domains"/>
    <property type="match status" value="1"/>
</dbReference>
<dbReference type="GO" id="GO:0005886">
    <property type="term" value="C:plasma membrane"/>
    <property type="evidence" value="ECO:0007669"/>
    <property type="project" value="UniProtKB-SubCell"/>
</dbReference>
<evidence type="ECO:0000313" key="8">
    <source>
        <dbReference type="EMBL" id="CUA79724.1"/>
    </source>
</evidence>
<evidence type="ECO:0000313" key="9">
    <source>
        <dbReference type="Proteomes" id="UP000182738"/>
    </source>
</evidence>
<dbReference type="STRING" id="1325335.GCA_001418025_01030"/>
<keyword evidence="4 6" id="KW-1133">Transmembrane helix</keyword>
<dbReference type="PROSITE" id="PS50850">
    <property type="entry name" value="MFS"/>
    <property type="match status" value="1"/>
</dbReference>
<dbReference type="InterPro" id="IPR011701">
    <property type="entry name" value="MFS"/>
</dbReference>
<evidence type="ECO:0000256" key="2">
    <source>
        <dbReference type="ARBA" id="ARBA00022448"/>
    </source>
</evidence>
<reference evidence="9" key="1">
    <citation type="submission" date="2015-08" db="EMBL/GenBank/DDBJ databases">
        <authorList>
            <person name="Varghese N."/>
        </authorList>
    </citation>
    <scope>NUCLEOTIDE SEQUENCE [LARGE SCALE GENOMIC DNA]</scope>
    <source>
        <strain evidence="9">DSM 27374</strain>
    </source>
</reference>
<evidence type="ECO:0000256" key="5">
    <source>
        <dbReference type="ARBA" id="ARBA00023136"/>
    </source>
</evidence>
<dbReference type="InterPro" id="IPR020846">
    <property type="entry name" value="MFS_dom"/>
</dbReference>
<evidence type="ECO:0000256" key="4">
    <source>
        <dbReference type="ARBA" id="ARBA00022989"/>
    </source>
</evidence>
<dbReference type="RefSeq" id="WP_055440826.1">
    <property type="nucleotide sequence ID" value="NZ_BAABDZ010000015.1"/>
</dbReference>
<feature type="transmembrane region" description="Helical" evidence="6">
    <location>
        <begin position="75"/>
        <end position="95"/>
    </location>
</feature>
<organism evidence="8 9">
    <name type="scientific">Anoxybacillus suryakundensis</name>
    <dbReference type="NCBI Taxonomy" id="1325335"/>
    <lineage>
        <taxon>Bacteria</taxon>
        <taxon>Bacillati</taxon>
        <taxon>Bacillota</taxon>
        <taxon>Bacilli</taxon>
        <taxon>Bacillales</taxon>
        <taxon>Anoxybacillaceae</taxon>
        <taxon>Anoxybacillus</taxon>
    </lineage>
</organism>
<feature type="transmembrane region" description="Helical" evidence="6">
    <location>
        <begin position="279"/>
        <end position="296"/>
    </location>
</feature>
<gene>
    <name evidence="8" type="ORF">Ga0061060_105120</name>
</gene>
<dbReference type="GO" id="GO:0046943">
    <property type="term" value="F:carboxylic acid transmembrane transporter activity"/>
    <property type="evidence" value="ECO:0007669"/>
    <property type="project" value="TreeGrafter"/>
</dbReference>